<dbReference type="HAMAP" id="MF_00313">
    <property type="entry name" value="Glutaminase"/>
    <property type="match status" value="1"/>
</dbReference>
<accession>A0ABV2IV33</accession>
<dbReference type="Pfam" id="PF04960">
    <property type="entry name" value="Glutaminase"/>
    <property type="match status" value="1"/>
</dbReference>
<keyword evidence="8" id="KW-1185">Reference proteome</keyword>
<protein>
    <recommendedName>
        <fullName evidence="3 6">Glutaminase</fullName>
        <ecNumber evidence="3 6">3.5.1.2</ecNumber>
    </recommendedName>
</protein>
<evidence type="ECO:0000256" key="4">
    <source>
        <dbReference type="ARBA" id="ARBA00022801"/>
    </source>
</evidence>
<dbReference type="Gene3D" id="3.40.710.10">
    <property type="entry name" value="DD-peptidase/beta-lactamase superfamily"/>
    <property type="match status" value="1"/>
</dbReference>
<dbReference type="EMBL" id="JBEPMB010000001">
    <property type="protein sequence ID" value="MET3612344.1"/>
    <property type="molecule type" value="Genomic_DNA"/>
</dbReference>
<feature type="binding site" evidence="6">
    <location>
        <position position="247"/>
    </location>
    <ligand>
        <name>substrate</name>
    </ligand>
</feature>
<dbReference type="RefSeq" id="WP_354554911.1">
    <property type="nucleotide sequence ID" value="NZ_JBEPMB010000001.1"/>
</dbReference>
<comment type="similarity">
    <text evidence="1 6">Belongs to the glutaminase family.</text>
</comment>
<evidence type="ECO:0000313" key="7">
    <source>
        <dbReference type="EMBL" id="MET3612344.1"/>
    </source>
</evidence>
<comment type="catalytic activity">
    <reaction evidence="5 6">
        <text>L-glutamine + H2O = L-glutamate + NH4(+)</text>
        <dbReference type="Rhea" id="RHEA:15889"/>
        <dbReference type="ChEBI" id="CHEBI:15377"/>
        <dbReference type="ChEBI" id="CHEBI:28938"/>
        <dbReference type="ChEBI" id="CHEBI:29985"/>
        <dbReference type="ChEBI" id="CHEBI:58359"/>
        <dbReference type="EC" id="3.5.1.2"/>
    </reaction>
</comment>
<feature type="binding site" evidence="6">
    <location>
        <position position="171"/>
    </location>
    <ligand>
        <name>substrate</name>
    </ligand>
</feature>
<keyword evidence="6" id="KW-0007">Acetylation</keyword>
<evidence type="ECO:0000256" key="5">
    <source>
        <dbReference type="ARBA" id="ARBA00049534"/>
    </source>
</evidence>
<evidence type="ECO:0000256" key="6">
    <source>
        <dbReference type="HAMAP-Rule" id="MF_00313"/>
    </source>
</evidence>
<dbReference type="GO" id="GO:0004359">
    <property type="term" value="F:glutaminase activity"/>
    <property type="evidence" value="ECO:0007669"/>
    <property type="project" value="UniProtKB-EC"/>
</dbReference>
<evidence type="ECO:0000256" key="1">
    <source>
        <dbReference type="ARBA" id="ARBA00011076"/>
    </source>
</evidence>
<organism evidence="7 8">
    <name type="scientific">Rhizobium aquaticum</name>
    <dbReference type="NCBI Taxonomy" id="1549636"/>
    <lineage>
        <taxon>Bacteria</taxon>
        <taxon>Pseudomonadati</taxon>
        <taxon>Pseudomonadota</taxon>
        <taxon>Alphaproteobacteria</taxon>
        <taxon>Hyphomicrobiales</taxon>
        <taxon>Rhizobiaceae</taxon>
        <taxon>Rhizobium/Agrobacterium group</taxon>
        <taxon>Rhizobium</taxon>
    </lineage>
</organism>
<keyword evidence="4 6" id="KW-0378">Hydrolase</keyword>
<dbReference type="EC" id="3.5.1.2" evidence="3 6"/>
<dbReference type="InterPro" id="IPR012338">
    <property type="entry name" value="Beta-lactam/transpept-like"/>
</dbReference>
<reference evidence="7 8" key="1">
    <citation type="submission" date="2024-06" db="EMBL/GenBank/DDBJ databases">
        <title>Genomic Encyclopedia of Type Strains, Phase IV (KMG-IV): sequencing the most valuable type-strain genomes for metagenomic binning, comparative biology and taxonomic classification.</title>
        <authorList>
            <person name="Goeker M."/>
        </authorList>
    </citation>
    <scope>NUCLEOTIDE SEQUENCE [LARGE SCALE GENOMIC DNA]</scope>
    <source>
        <strain evidence="7 8">DSM 29780</strain>
    </source>
</reference>
<evidence type="ECO:0000256" key="2">
    <source>
        <dbReference type="ARBA" id="ARBA00011881"/>
    </source>
</evidence>
<sequence>MPIASQPVQDILHEVYHEMQPHIGEGKVADYIPALARIDPKKFGMAVVTAEGEVFTVGDAAEPFSIQSVSKVFTLTLALGRIGAGLWSRVGREPSGTAFNSIVQLEHEHGIPRNPFINAGAIVVADVLLAGHQPRETLGEILQFFRYLSGDDSVYIDEDVARSEQATGFRNAALANYMSAFGNIHNPVEKTLGVYYHQCSLAMSCEQLAKAGLFLANGGRNPVSGLTVVTRERARRINALMITCGHYDASGDFAFRVGLPGKSGVGGGILAIAPGKASIAVWSPGLNANGNSATGTRALELFAKKSGWSVFG</sequence>
<dbReference type="NCBIfam" id="NF002133">
    <property type="entry name" value="PRK00971.1-2"/>
    <property type="match status" value="1"/>
</dbReference>
<dbReference type="SUPFAM" id="SSF56601">
    <property type="entry name" value="beta-lactamase/transpeptidase-like"/>
    <property type="match status" value="1"/>
</dbReference>
<evidence type="ECO:0000313" key="8">
    <source>
        <dbReference type="Proteomes" id="UP001549047"/>
    </source>
</evidence>
<comment type="subunit">
    <text evidence="2 6">Homotetramer.</text>
</comment>
<feature type="binding site" evidence="6">
    <location>
        <position position="164"/>
    </location>
    <ligand>
        <name>substrate</name>
    </ligand>
</feature>
<evidence type="ECO:0000256" key="3">
    <source>
        <dbReference type="ARBA" id="ARBA00012918"/>
    </source>
</evidence>
<dbReference type="NCBIfam" id="TIGR03814">
    <property type="entry name" value="Gln_ase"/>
    <property type="match status" value="1"/>
</dbReference>
<name>A0ABV2IV33_9HYPH</name>
<feature type="binding site" evidence="6">
    <location>
        <position position="118"/>
    </location>
    <ligand>
        <name>substrate</name>
    </ligand>
</feature>
<gene>
    <name evidence="6" type="primary">glsA</name>
    <name evidence="7" type="ORF">ABID16_000649</name>
</gene>
<dbReference type="Proteomes" id="UP001549047">
    <property type="component" value="Unassembled WGS sequence"/>
</dbReference>
<feature type="binding site" evidence="6">
    <location>
        <position position="68"/>
    </location>
    <ligand>
        <name>substrate</name>
    </ligand>
</feature>
<dbReference type="NCBIfam" id="NF002132">
    <property type="entry name" value="PRK00971.1-1"/>
    <property type="match status" value="1"/>
</dbReference>
<dbReference type="PANTHER" id="PTHR12544:SF29">
    <property type="entry name" value="GLUTAMINASE"/>
    <property type="match status" value="1"/>
</dbReference>
<dbReference type="InterPro" id="IPR015868">
    <property type="entry name" value="Glutaminase"/>
</dbReference>
<proteinExistence type="inferred from homology"/>
<feature type="binding site" evidence="6">
    <location>
        <position position="265"/>
    </location>
    <ligand>
        <name>substrate</name>
    </ligand>
</feature>
<comment type="caution">
    <text evidence="7">The sequence shown here is derived from an EMBL/GenBank/DDBJ whole genome shotgun (WGS) entry which is preliminary data.</text>
</comment>
<dbReference type="PANTHER" id="PTHR12544">
    <property type="entry name" value="GLUTAMINASE"/>
    <property type="match status" value="1"/>
</dbReference>
<feature type="binding site" evidence="6">
    <location>
        <position position="195"/>
    </location>
    <ligand>
        <name>substrate</name>
    </ligand>
</feature>